<name>A0A2C5YLZ1_9HYPO</name>
<dbReference type="EMBL" id="NJES01000918">
    <property type="protein sequence ID" value="PHH68633.1"/>
    <property type="molecule type" value="Genomic_DNA"/>
</dbReference>
<dbReference type="Proteomes" id="UP000226431">
    <property type="component" value="Unassembled WGS sequence"/>
</dbReference>
<comment type="caution">
    <text evidence="1">The sequence shown here is derived from an EMBL/GenBank/DDBJ whole genome shotgun (WGS) entry which is preliminary data.</text>
</comment>
<dbReference type="InterPro" id="IPR009003">
    <property type="entry name" value="Peptidase_S1_PA"/>
</dbReference>
<gene>
    <name evidence="1" type="ORF">CDD80_7380</name>
</gene>
<evidence type="ECO:0008006" key="3">
    <source>
        <dbReference type="Google" id="ProtNLM"/>
    </source>
</evidence>
<dbReference type="SUPFAM" id="SSF50494">
    <property type="entry name" value="Trypsin-like serine proteases"/>
    <property type="match status" value="1"/>
</dbReference>
<dbReference type="Gene3D" id="2.40.10.10">
    <property type="entry name" value="Trypsin-like serine proteases"/>
    <property type="match status" value="1"/>
</dbReference>
<sequence length="135" mass="14468">MAALRRIVSTAIFPMDNMGIGRRNKVLKWGSSSGFTSGRVNPVVSVTRSATTKNGPHFIALEWPIVAFRPALPFSAAGDSGSCVWTAGGEVVGMITGGLGRVYDGLHFISDVTYITPMQWLMDDFEACGLEVEIA</sequence>
<dbReference type="InterPro" id="IPR043504">
    <property type="entry name" value="Peptidase_S1_PA_chymotrypsin"/>
</dbReference>
<organism evidence="1 2">
    <name type="scientific">Ophiocordyceps camponoti-rufipedis</name>
    <dbReference type="NCBI Taxonomy" id="2004952"/>
    <lineage>
        <taxon>Eukaryota</taxon>
        <taxon>Fungi</taxon>
        <taxon>Dikarya</taxon>
        <taxon>Ascomycota</taxon>
        <taxon>Pezizomycotina</taxon>
        <taxon>Sordariomycetes</taxon>
        <taxon>Hypocreomycetidae</taxon>
        <taxon>Hypocreales</taxon>
        <taxon>Ophiocordycipitaceae</taxon>
        <taxon>Ophiocordyceps</taxon>
    </lineage>
</organism>
<keyword evidence="2" id="KW-1185">Reference proteome</keyword>
<evidence type="ECO:0000313" key="1">
    <source>
        <dbReference type="EMBL" id="PHH68633.1"/>
    </source>
</evidence>
<evidence type="ECO:0000313" key="2">
    <source>
        <dbReference type="Proteomes" id="UP000226431"/>
    </source>
</evidence>
<protein>
    <recommendedName>
        <fullName evidence="3">Peptidase S1 domain-containing protein</fullName>
    </recommendedName>
</protein>
<accession>A0A2C5YLZ1</accession>
<proteinExistence type="predicted"/>
<reference evidence="1 2" key="1">
    <citation type="submission" date="2017-06" db="EMBL/GenBank/DDBJ databases">
        <title>Ant-infecting Ophiocordyceps genomes reveal a high diversity of potential behavioral manipulation genes and a possible major role for enterotoxins.</title>
        <authorList>
            <person name="De Bekker C."/>
            <person name="Evans H.C."/>
            <person name="Brachmann A."/>
            <person name="Hughes D.P."/>
        </authorList>
    </citation>
    <scope>NUCLEOTIDE SEQUENCE [LARGE SCALE GENOMIC DNA]</scope>
    <source>
        <strain evidence="1 2">Map16</strain>
    </source>
</reference>
<dbReference type="AlphaFoldDB" id="A0A2C5YLZ1"/>
<dbReference type="OrthoDB" id="5424209at2759"/>